<reference evidence="1" key="1">
    <citation type="submission" date="2021-01" db="EMBL/GenBank/DDBJ databases">
        <authorList>
            <consortium name="Genoscope - CEA"/>
            <person name="William W."/>
        </authorList>
    </citation>
    <scope>NUCLEOTIDE SEQUENCE</scope>
</reference>
<dbReference type="Proteomes" id="UP000688137">
    <property type="component" value="Unassembled WGS sequence"/>
</dbReference>
<accession>A0A8S1P8Q1</accession>
<organism evidence="1 2">
    <name type="scientific">Paramecium primaurelia</name>
    <dbReference type="NCBI Taxonomy" id="5886"/>
    <lineage>
        <taxon>Eukaryota</taxon>
        <taxon>Sar</taxon>
        <taxon>Alveolata</taxon>
        <taxon>Ciliophora</taxon>
        <taxon>Intramacronucleata</taxon>
        <taxon>Oligohymenophorea</taxon>
        <taxon>Peniculida</taxon>
        <taxon>Parameciidae</taxon>
        <taxon>Paramecium</taxon>
    </lineage>
</organism>
<keyword evidence="2" id="KW-1185">Reference proteome</keyword>
<sequence length="107" mass="12925">MIIQTSLLMIIQKVVLRILQKPFIFKMQKQFFIKCHSKQQAELKLVMTIIQQIIKKSTDLDDQIHKDDVFLDEKLYQKKEAILNSLQVVLFQLRYIPQDFNSYYQFQ</sequence>
<name>A0A8S1P8Q1_PARPR</name>
<evidence type="ECO:0000313" key="1">
    <source>
        <dbReference type="EMBL" id="CAD8099460.1"/>
    </source>
</evidence>
<evidence type="ECO:0000313" key="2">
    <source>
        <dbReference type="Proteomes" id="UP000688137"/>
    </source>
</evidence>
<protein>
    <submittedName>
        <fullName evidence="1">Uncharacterized protein</fullName>
    </submittedName>
</protein>
<dbReference type="EMBL" id="CAJJDM010000112">
    <property type="protein sequence ID" value="CAD8099460.1"/>
    <property type="molecule type" value="Genomic_DNA"/>
</dbReference>
<gene>
    <name evidence="1" type="ORF">PPRIM_AZ9-3.1.T1090165</name>
</gene>
<dbReference type="AlphaFoldDB" id="A0A8S1P8Q1"/>
<comment type="caution">
    <text evidence="1">The sequence shown here is derived from an EMBL/GenBank/DDBJ whole genome shotgun (WGS) entry which is preliminary data.</text>
</comment>
<proteinExistence type="predicted"/>